<organism evidence="2 3">
    <name type="scientific">Coleofasciculus chthonoplastes PCC 7420</name>
    <dbReference type="NCBI Taxonomy" id="118168"/>
    <lineage>
        <taxon>Bacteria</taxon>
        <taxon>Bacillati</taxon>
        <taxon>Cyanobacteriota</taxon>
        <taxon>Cyanophyceae</taxon>
        <taxon>Coleofasciculales</taxon>
        <taxon>Coleofasciculaceae</taxon>
        <taxon>Coleofasciculus</taxon>
    </lineage>
</organism>
<dbReference type="AlphaFoldDB" id="B4W1N5"/>
<protein>
    <submittedName>
        <fullName evidence="2">Uncharacterized protein</fullName>
    </submittedName>
</protein>
<feature type="region of interest" description="Disordered" evidence="1">
    <location>
        <begin position="1"/>
        <end position="26"/>
    </location>
</feature>
<name>B4W1N5_9CYAN</name>
<feature type="compositionally biased region" description="Polar residues" evidence="1">
    <location>
        <begin position="1"/>
        <end position="11"/>
    </location>
</feature>
<dbReference type="Proteomes" id="UP000003835">
    <property type="component" value="Unassembled WGS sequence"/>
</dbReference>
<accession>B4W1N5</accession>
<evidence type="ECO:0000313" key="2">
    <source>
        <dbReference type="EMBL" id="EDX71901.1"/>
    </source>
</evidence>
<sequence length="55" mass="6012">MHPCQLNQLKLNPSPPAPLPSLGEGSKRVRFPFSPRWEKGLGDEGENLASIGFLP</sequence>
<evidence type="ECO:0000256" key="1">
    <source>
        <dbReference type="SAM" id="MobiDB-lite"/>
    </source>
</evidence>
<gene>
    <name evidence="2" type="ORF">MC7420_5045</name>
</gene>
<evidence type="ECO:0000313" key="3">
    <source>
        <dbReference type="Proteomes" id="UP000003835"/>
    </source>
</evidence>
<proteinExistence type="predicted"/>
<dbReference type="EMBL" id="DS989868">
    <property type="protein sequence ID" value="EDX71901.1"/>
    <property type="molecule type" value="Genomic_DNA"/>
</dbReference>
<dbReference type="HOGENOM" id="CLU_3024262_0_0_3"/>
<keyword evidence="3" id="KW-1185">Reference proteome</keyword>
<reference evidence="2 3" key="1">
    <citation type="submission" date="2008-07" db="EMBL/GenBank/DDBJ databases">
        <authorList>
            <person name="Tandeau de Marsac N."/>
            <person name="Ferriera S."/>
            <person name="Johnson J."/>
            <person name="Kravitz S."/>
            <person name="Beeson K."/>
            <person name="Sutton G."/>
            <person name="Rogers Y.-H."/>
            <person name="Friedman R."/>
            <person name="Frazier M."/>
            <person name="Venter J.C."/>
        </authorList>
    </citation>
    <scope>NUCLEOTIDE SEQUENCE [LARGE SCALE GENOMIC DNA]</scope>
    <source>
        <strain evidence="2 3">PCC 7420</strain>
    </source>
</reference>